<dbReference type="InterPro" id="IPR043502">
    <property type="entry name" value="DNA/RNA_pol_sf"/>
</dbReference>
<organism evidence="2">
    <name type="scientific">Nicotiana tabacum</name>
    <name type="common">Common tobacco</name>
    <dbReference type="NCBI Taxonomy" id="4097"/>
    <lineage>
        <taxon>Eukaryota</taxon>
        <taxon>Viridiplantae</taxon>
        <taxon>Streptophyta</taxon>
        <taxon>Embryophyta</taxon>
        <taxon>Tracheophyta</taxon>
        <taxon>Spermatophyta</taxon>
        <taxon>Magnoliopsida</taxon>
        <taxon>eudicotyledons</taxon>
        <taxon>Gunneridae</taxon>
        <taxon>Pentapetalae</taxon>
        <taxon>asterids</taxon>
        <taxon>lamiids</taxon>
        <taxon>Solanales</taxon>
        <taxon>Solanaceae</taxon>
        <taxon>Nicotianoideae</taxon>
        <taxon>Nicotianeae</taxon>
        <taxon>Nicotiana</taxon>
    </lineage>
</organism>
<dbReference type="AlphaFoldDB" id="A0A1S4AC39"/>
<reference evidence="2" key="1">
    <citation type="submission" date="2025-08" db="UniProtKB">
        <authorList>
            <consortium name="RefSeq"/>
        </authorList>
    </citation>
    <scope>IDENTIFICATION</scope>
</reference>
<dbReference type="PANTHER" id="PTHR11439:SF478">
    <property type="entry name" value="REVERSE TRANSCRIPTASE TY1_COPIA-TYPE DOMAIN-CONTAINING PROTEIN"/>
    <property type="match status" value="1"/>
</dbReference>
<feature type="domain" description="Reverse transcriptase Ty1/copia-type" evidence="1">
    <location>
        <begin position="1"/>
        <end position="80"/>
    </location>
</feature>
<proteinExistence type="predicted"/>
<dbReference type="RefSeq" id="XP_016474103.1">
    <property type="nucleotide sequence ID" value="XM_016618617.1"/>
</dbReference>
<dbReference type="OrthoDB" id="1275983at2759"/>
<accession>A0A1S4AC39</accession>
<dbReference type="SUPFAM" id="SSF56672">
    <property type="entry name" value="DNA/RNA polymerases"/>
    <property type="match status" value="1"/>
</dbReference>
<feature type="non-terminal residue" evidence="2">
    <location>
        <position position="247"/>
    </location>
</feature>
<gene>
    <name evidence="2" type="primary">LOC107795911</name>
</gene>
<dbReference type="InterPro" id="IPR013103">
    <property type="entry name" value="RVT_2"/>
</dbReference>
<dbReference type="KEGG" id="nta:107795911"/>
<name>A0A1S4AC39_TOBAC</name>
<sequence length="247" mass="28527">MVVLVYVDGLLIIGDDPLLIQETKANLQQSFKITDLGALKYFLGIKFARGNDGILMHQRKYALELISDLGLSRAKPIGAPFKLNQRLTTIEFDFHFGAHDDPPLDDPGPYQRLLGRLLYLTITMLDIEFDVQCLSQFMHSPKYSHLEAALRLVRYVKQAPGQRILMSSTFEFHLHAYCDADWVVFPNTRHSITDYCKVWKFISVLEIQKIVHYFQSFIAVEFRSLASTVTEIVWLVWLFKELVVDIQ</sequence>
<dbReference type="PaxDb" id="4097-A0A1S4AC39"/>
<dbReference type="PANTHER" id="PTHR11439">
    <property type="entry name" value="GAG-POL-RELATED RETROTRANSPOSON"/>
    <property type="match status" value="1"/>
</dbReference>
<dbReference type="STRING" id="4097.A0A1S4AC39"/>
<protein>
    <submittedName>
        <fullName evidence="2">Uncharacterized mitochondrial protein AtMg00810-like</fullName>
    </submittedName>
</protein>
<dbReference type="Pfam" id="PF07727">
    <property type="entry name" value="RVT_2"/>
    <property type="match status" value="1"/>
</dbReference>
<evidence type="ECO:0000313" key="2">
    <source>
        <dbReference type="RefSeq" id="XP_016474103.1"/>
    </source>
</evidence>
<evidence type="ECO:0000259" key="1">
    <source>
        <dbReference type="Pfam" id="PF07727"/>
    </source>
</evidence>